<reference evidence="1 2" key="2">
    <citation type="journal article" date="2022" name="Int. J. Syst. Evol. Microbiol.">
        <title>Strains of Bradyrhizobium barranii sp. nov. associated with legumes native to Canada are symbionts of soybeans and belong to different subspecies (subsp. barranii subsp. nov. and subsp. apii subsp. nov.) and symbiovars (sv. glycinearum and sv. septentrionale).</title>
        <authorList>
            <person name="Bromfield E.S.P."/>
            <person name="Cloutier S."/>
            <person name="Wasai-Hara S."/>
            <person name="Minamisawa K."/>
        </authorList>
    </citation>
    <scope>NUCLEOTIDE SEQUENCE [LARGE SCALE GENOMIC DNA]</scope>
    <source>
        <strain evidence="1 2">323S2</strain>
    </source>
</reference>
<dbReference type="AlphaFoldDB" id="A0A9X9YX41"/>
<evidence type="ECO:0000313" key="1">
    <source>
        <dbReference type="EMBL" id="UGX95496.1"/>
    </source>
</evidence>
<dbReference type="Proteomes" id="UP000564836">
    <property type="component" value="Chromosome"/>
</dbReference>
<protein>
    <submittedName>
        <fullName evidence="1">DUF927 domain-containing protein</fullName>
    </submittedName>
</protein>
<organism evidence="1 2">
    <name type="scientific">Bradyrhizobium barranii subsp. barranii</name>
    <dbReference type="NCBI Taxonomy" id="2823807"/>
    <lineage>
        <taxon>Bacteria</taxon>
        <taxon>Pseudomonadati</taxon>
        <taxon>Pseudomonadota</taxon>
        <taxon>Alphaproteobacteria</taxon>
        <taxon>Hyphomicrobiales</taxon>
        <taxon>Nitrobacteraceae</taxon>
        <taxon>Bradyrhizobium</taxon>
        <taxon>Bradyrhizobium barranii</taxon>
    </lineage>
</organism>
<dbReference type="EMBL" id="CP088280">
    <property type="protein sequence ID" value="UGX95496.1"/>
    <property type="molecule type" value="Genomic_DNA"/>
</dbReference>
<reference evidence="1 2" key="1">
    <citation type="journal article" date="2017" name="Syst. Appl. Microbiol.">
        <title>Soybeans inoculated with root zone soils of Canadian native legumes harbour diverse and novel Bradyrhizobium spp. that possess agricultural potential.</title>
        <authorList>
            <person name="Bromfield E.S.P."/>
            <person name="Cloutier S."/>
            <person name="Tambong J.T."/>
            <person name="Tran Thi T.V."/>
        </authorList>
    </citation>
    <scope>NUCLEOTIDE SEQUENCE [LARGE SCALE GENOMIC DNA]</scope>
    <source>
        <strain evidence="1 2">323S2</strain>
    </source>
</reference>
<name>A0A9X9YX41_9BRAD</name>
<gene>
    <name evidence="1" type="ORF">G6321_00010280</name>
</gene>
<sequence>MLALSAAFAGPLVGPCAAEGGGIHFKGAWSSFLFRSRSRLSSKPYANHRTRLADRARCRRQPLNARKW</sequence>
<accession>A0A9X9YX41</accession>
<evidence type="ECO:0000313" key="2">
    <source>
        <dbReference type="Proteomes" id="UP000564836"/>
    </source>
</evidence>
<proteinExistence type="predicted"/>